<evidence type="ECO:0000313" key="1">
    <source>
        <dbReference type="EMBL" id="CAA0089233.1"/>
    </source>
</evidence>
<dbReference type="Proteomes" id="UP000430146">
    <property type="component" value="Unassembled WGS sequence"/>
</dbReference>
<dbReference type="AlphaFoldDB" id="A0A5S9NFN7"/>
<reference evidence="1 2" key="1">
    <citation type="submission" date="2019-11" db="EMBL/GenBank/DDBJ databases">
        <authorList>
            <person name="Holert J."/>
        </authorList>
    </citation>
    <scope>NUCLEOTIDE SEQUENCE [LARGE SCALE GENOMIC DNA]</scope>
    <source>
        <strain evidence="1">BC8_1</strain>
    </source>
</reference>
<dbReference type="EMBL" id="CACSIP010000002">
    <property type="protein sequence ID" value="CAA0089233.1"/>
    <property type="molecule type" value="Genomic_DNA"/>
</dbReference>
<name>A0A5S9NFN7_MYCVN</name>
<dbReference type="RefSeq" id="WP_159228852.1">
    <property type="nucleotide sequence ID" value="NZ_CACSIP010000002.1"/>
</dbReference>
<sequence>MIDRVCVIAWNAESVSQITDDVIAMMAGSMRVASHDASDPPYDRPLVALRGQ</sequence>
<proteinExistence type="predicted"/>
<keyword evidence="2" id="KW-1185">Reference proteome</keyword>
<dbReference type="OrthoDB" id="1492465at2"/>
<gene>
    <name evidence="1" type="ORF">AELLOGFF_02508</name>
</gene>
<evidence type="ECO:0000313" key="2">
    <source>
        <dbReference type="Proteomes" id="UP000430146"/>
    </source>
</evidence>
<protein>
    <submittedName>
        <fullName evidence="1">Uncharacterized protein</fullName>
    </submittedName>
</protein>
<organism evidence="1 2">
    <name type="scientific">Mycolicibacterium vanbaalenii</name>
    <name type="common">Mycobacterium vanbaalenii</name>
    <dbReference type="NCBI Taxonomy" id="110539"/>
    <lineage>
        <taxon>Bacteria</taxon>
        <taxon>Bacillati</taxon>
        <taxon>Actinomycetota</taxon>
        <taxon>Actinomycetes</taxon>
        <taxon>Mycobacteriales</taxon>
        <taxon>Mycobacteriaceae</taxon>
        <taxon>Mycolicibacterium</taxon>
    </lineage>
</organism>
<accession>A0A5S9NFN7</accession>